<protein>
    <recommendedName>
        <fullName evidence="5">DotA/TraY family protein</fullName>
    </recommendedName>
</protein>
<feature type="transmembrane region" description="Helical" evidence="2">
    <location>
        <begin position="541"/>
        <end position="572"/>
    </location>
</feature>
<dbReference type="AlphaFoldDB" id="A0A8H9M647"/>
<evidence type="ECO:0000313" key="3">
    <source>
        <dbReference type="EMBL" id="GGZ77374.1"/>
    </source>
</evidence>
<dbReference type="EMBL" id="BMZC01000014">
    <property type="protein sequence ID" value="GGZ77374.1"/>
    <property type="molecule type" value="Genomic_DNA"/>
</dbReference>
<comment type="caution">
    <text evidence="3">The sequence shown here is derived from an EMBL/GenBank/DDBJ whole genome shotgun (WGS) entry which is preliminary data.</text>
</comment>
<name>A0A8H9M647_9ALTE</name>
<reference evidence="3" key="2">
    <citation type="submission" date="2020-09" db="EMBL/GenBank/DDBJ databases">
        <authorList>
            <person name="Sun Q."/>
            <person name="Kim S."/>
        </authorList>
    </citation>
    <scope>NUCLEOTIDE SEQUENCE</scope>
    <source>
        <strain evidence="3">KCTC 32337</strain>
    </source>
</reference>
<reference evidence="3" key="1">
    <citation type="journal article" date="2014" name="Int. J. Syst. Evol. Microbiol.">
        <title>Complete genome sequence of Corynebacterium casei LMG S-19264T (=DSM 44701T), isolated from a smear-ripened cheese.</title>
        <authorList>
            <consortium name="US DOE Joint Genome Institute (JGI-PGF)"/>
            <person name="Walter F."/>
            <person name="Albersmeier A."/>
            <person name="Kalinowski J."/>
            <person name="Ruckert C."/>
        </authorList>
    </citation>
    <scope>NUCLEOTIDE SEQUENCE</scope>
    <source>
        <strain evidence="3">KCTC 32337</strain>
    </source>
</reference>
<feature type="compositionally biased region" description="Basic and acidic residues" evidence="1">
    <location>
        <begin position="706"/>
        <end position="734"/>
    </location>
</feature>
<evidence type="ECO:0000256" key="2">
    <source>
        <dbReference type="SAM" id="Phobius"/>
    </source>
</evidence>
<feature type="transmembrane region" description="Helical" evidence="2">
    <location>
        <begin position="593"/>
        <end position="621"/>
    </location>
</feature>
<evidence type="ECO:0000313" key="4">
    <source>
        <dbReference type="Proteomes" id="UP000622604"/>
    </source>
</evidence>
<organism evidence="3 4">
    <name type="scientific">Paraglaciecola chathamensis</name>
    <dbReference type="NCBI Taxonomy" id="368405"/>
    <lineage>
        <taxon>Bacteria</taxon>
        <taxon>Pseudomonadati</taxon>
        <taxon>Pseudomonadota</taxon>
        <taxon>Gammaproteobacteria</taxon>
        <taxon>Alteromonadales</taxon>
        <taxon>Alteromonadaceae</taxon>
        <taxon>Paraglaciecola</taxon>
    </lineage>
</organism>
<evidence type="ECO:0008006" key="5">
    <source>
        <dbReference type="Google" id="ProtNLM"/>
    </source>
</evidence>
<feature type="transmembrane region" description="Helical" evidence="2">
    <location>
        <begin position="633"/>
        <end position="654"/>
    </location>
</feature>
<feature type="region of interest" description="Disordered" evidence="1">
    <location>
        <begin position="682"/>
        <end position="734"/>
    </location>
</feature>
<feature type="transmembrane region" description="Helical" evidence="2">
    <location>
        <begin position="69"/>
        <end position="92"/>
    </location>
</feature>
<keyword evidence="2" id="KW-1133">Transmembrane helix</keyword>
<feature type="compositionally biased region" description="Low complexity" evidence="1">
    <location>
        <begin position="686"/>
        <end position="698"/>
    </location>
</feature>
<keyword evidence="2" id="KW-0472">Membrane</keyword>
<dbReference type="NCBIfam" id="TIGR04346">
    <property type="entry name" value="DotA_TraY"/>
    <property type="match status" value="1"/>
</dbReference>
<keyword evidence="2" id="KW-0812">Transmembrane</keyword>
<gene>
    <name evidence="3" type="ORF">GCM10011274_39320</name>
</gene>
<dbReference type="InterPro" id="IPR027628">
    <property type="entry name" value="DotA_TraY"/>
</dbReference>
<sequence>MRTRLINYIWLIGIILFPSCALADSLLVSNTEDFSVQFFKIIFGSVANVMLGQDVGIEEPDTVMGEIMYLWNSFLHLVCMLVILWNGFMWMVQAMMGKSSSYDTIGIPLRFVIAIIGSVPYGHGYSLIQLVNFVGASVGIQQANEYAGVVYDNMNAGGDITQYSAYLNSDELVNNLFLSHVCMQLINNYEEEQYIDRISESAIPSEGLSEDIILSGYLMSFGQDSWWGTYDEQECGSYEFSNLAGDESYTNGIAEEGLTSSLFTAATTLDNNIGDLVTEFIPNIWGGAKIESEEAEYETLMEEMNDSLETIRGTYKADVNAALLQYEDDRQTYIDDNQEAVPSFTSNFDAREVGWMALGATYMLQSIQTQAGLQFVKGNTLKTRSDILPDVYEIEDIQAALSSAAQVVGVNMPSGEKAVSQLKELQNNSSALIASAALWFVSNGDDPIMSAMNYGHNLIAIGELSILLSKPLEALSKTLSAEVNEETTDLPVVGEIANIRRFTLAALETIISTGMTSLLTMAYALIIAGVYFAFYLPALPLIHWIGAALGAVIANVMNIILAPIHIIAHALIDGHGIIGQNARQGYLIMFGAYLRFPLTVIGFVALYPLLLGAGKLVILLYTPYVSSMVSGHVTGGVTFIAITVLLGTLLSAVIERCNNVMHELSDSAMRMIGHGAEALQGGSLASSSTGRFSSDSTSVTQSALEGSKEGHRAKIREEAVQENRDSQKDLNDKL</sequence>
<dbReference type="Proteomes" id="UP000622604">
    <property type="component" value="Unassembled WGS sequence"/>
</dbReference>
<evidence type="ECO:0000256" key="1">
    <source>
        <dbReference type="SAM" id="MobiDB-lite"/>
    </source>
</evidence>
<accession>A0A8H9M647</accession>
<feature type="transmembrane region" description="Helical" evidence="2">
    <location>
        <begin position="510"/>
        <end position="535"/>
    </location>
</feature>
<proteinExistence type="predicted"/>